<dbReference type="EMBL" id="AZEE01000027">
    <property type="protein sequence ID" value="KRK98695.1"/>
    <property type="molecule type" value="Genomic_DNA"/>
</dbReference>
<accession>A0A0R1M4B4</accession>
<protein>
    <recommendedName>
        <fullName evidence="3">SpoVT-AbrB domain-containing protein</fullName>
    </recommendedName>
</protein>
<evidence type="ECO:0008006" key="3">
    <source>
        <dbReference type="Google" id="ProtNLM"/>
    </source>
</evidence>
<name>A0A0R1M4B4_9LACO</name>
<dbReference type="RefSeq" id="WP_054699213.1">
    <property type="nucleotide sequence ID" value="NZ_AZEE01000027.1"/>
</dbReference>
<dbReference type="PATRIC" id="fig|1423776.4.peg.436"/>
<dbReference type="InterPro" id="IPR037914">
    <property type="entry name" value="SpoVT-AbrB_sf"/>
</dbReference>
<organism evidence="1 2">
    <name type="scientific">Secundilactobacillus odoratitofui DSM 19909 = JCM 15043</name>
    <dbReference type="NCBI Taxonomy" id="1423776"/>
    <lineage>
        <taxon>Bacteria</taxon>
        <taxon>Bacillati</taxon>
        <taxon>Bacillota</taxon>
        <taxon>Bacilli</taxon>
        <taxon>Lactobacillales</taxon>
        <taxon>Lactobacillaceae</taxon>
        <taxon>Secundilactobacillus</taxon>
    </lineage>
</organism>
<dbReference type="AlphaFoldDB" id="A0A0R1M4B4"/>
<gene>
    <name evidence="1" type="ORF">FD04_GL000431</name>
</gene>
<dbReference type="SUPFAM" id="SSF89447">
    <property type="entry name" value="AbrB/MazE/MraZ-like"/>
    <property type="match status" value="1"/>
</dbReference>
<dbReference type="OrthoDB" id="2297703at2"/>
<evidence type="ECO:0000313" key="1">
    <source>
        <dbReference type="EMBL" id="KRK98695.1"/>
    </source>
</evidence>
<proteinExistence type="predicted"/>
<reference evidence="1 2" key="1">
    <citation type="journal article" date="2015" name="Genome Announc.">
        <title>Expanding the biotechnology potential of lactobacilli through comparative genomics of 213 strains and associated genera.</title>
        <authorList>
            <person name="Sun Z."/>
            <person name="Harris H.M."/>
            <person name="McCann A."/>
            <person name="Guo C."/>
            <person name="Argimon S."/>
            <person name="Zhang W."/>
            <person name="Yang X."/>
            <person name="Jeffery I.B."/>
            <person name="Cooney J.C."/>
            <person name="Kagawa T.F."/>
            <person name="Liu W."/>
            <person name="Song Y."/>
            <person name="Salvetti E."/>
            <person name="Wrobel A."/>
            <person name="Rasinkangas P."/>
            <person name="Parkhill J."/>
            <person name="Rea M.C."/>
            <person name="O'Sullivan O."/>
            <person name="Ritari J."/>
            <person name="Douillard F.P."/>
            <person name="Paul Ross R."/>
            <person name="Yang R."/>
            <person name="Briner A.E."/>
            <person name="Felis G.E."/>
            <person name="de Vos W.M."/>
            <person name="Barrangou R."/>
            <person name="Klaenhammer T.R."/>
            <person name="Caufield P.W."/>
            <person name="Cui Y."/>
            <person name="Zhang H."/>
            <person name="O'Toole P.W."/>
        </authorList>
    </citation>
    <scope>NUCLEOTIDE SEQUENCE [LARGE SCALE GENOMIC DNA]</scope>
    <source>
        <strain evidence="1 2">DSM 19909</strain>
    </source>
</reference>
<dbReference type="Proteomes" id="UP000051160">
    <property type="component" value="Unassembled WGS sequence"/>
</dbReference>
<evidence type="ECO:0000313" key="2">
    <source>
        <dbReference type="Proteomes" id="UP000051160"/>
    </source>
</evidence>
<keyword evidence="2" id="KW-1185">Reference proteome</keyword>
<sequence length="89" mass="9921">MDAQTSKIERNDNGDLMLKLPAELLKQLDLTAGDQVDLVPTAMGVEVRKVGQDIPQFWDPFSESVNEYQRALKMIKDGVSDSNDDVPTK</sequence>
<comment type="caution">
    <text evidence="1">The sequence shown here is derived from an EMBL/GenBank/DDBJ whole genome shotgun (WGS) entry which is preliminary data.</text>
</comment>